<dbReference type="Proteomes" id="UP000744769">
    <property type="component" value="Unassembled WGS sequence"/>
</dbReference>
<dbReference type="Pfam" id="PF16170">
    <property type="entry name" value="DUF4873"/>
    <property type="match status" value="1"/>
</dbReference>
<sequence>MNDAPEQLTDEGYDGPVTLTVEGREVTADASLRGAFMPIDGRFHWYGRLDSVASQSLSSGATVTITTPRGSAEGRLSDTDMWDRLRITGFGRPPF</sequence>
<evidence type="ECO:0000259" key="1">
    <source>
        <dbReference type="Pfam" id="PF16170"/>
    </source>
</evidence>
<protein>
    <submittedName>
        <fullName evidence="2">DUF4873 domain-containing protein</fullName>
    </submittedName>
</protein>
<comment type="caution">
    <text evidence="2">The sequence shown here is derived from an EMBL/GenBank/DDBJ whole genome shotgun (WGS) entry which is preliminary data.</text>
</comment>
<reference evidence="2" key="1">
    <citation type="submission" date="2020-03" db="EMBL/GenBank/DDBJ databases">
        <title>Draft sequencing of Calidifontibacter sp. DB0510.</title>
        <authorList>
            <person name="Kim D.-U."/>
        </authorList>
    </citation>
    <scope>NUCLEOTIDE SEQUENCE</scope>
    <source>
        <strain evidence="2">DB0510</strain>
    </source>
</reference>
<gene>
    <name evidence="2" type="ORF">G9U51_01760</name>
</gene>
<accession>A0A967B4K3</accession>
<evidence type="ECO:0000313" key="3">
    <source>
        <dbReference type="Proteomes" id="UP000744769"/>
    </source>
</evidence>
<dbReference type="InterPro" id="IPR032371">
    <property type="entry name" value="DUF4873"/>
</dbReference>
<keyword evidence="3" id="KW-1185">Reference proteome</keyword>
<dbReference type="AlphaFoldDB" id="A0A967B4K3"/>
<dbReference type="RefSeq" id="WP_166192177.1">
    <property type="nucleotide sequence ID" value="NZ_JAAOIV010000001.1"/>
</dbReference>
<evidence type="ECO:0000313" key="2">
    <source>
        <dbReference type="EMBL" id="NHN54506.1"/>
    </source>
</evidence>
<feature type="domain" description="DUF4873" evidence="1">
    <location>
        <begin position="10"/>
        <end position="95"/>
    </location>
</feature>
<organism evidence="2 3">
    <name type="scientific">Metallococcus carri</name>
    <dbReference type="NCBI Taxonomy" id="1656884"/>
    <lineage>
        <taxon>Bacteria</taxon>
        <taxon>Bacillati</taxon>
        <taxon>Actinomycetota</taxon>
        <taxon>Actinomycetes</taxon>
        <taxon>Micrococcales</taxon>
        <taxon>Dermacoccaceae</taxon>
        <taxon>Metallococcus</taxon>
    </lineage>
</organism>
<dbReference type="EMBL" id="JAAOIV010000001">
    <property type="protein sequence ID" value="NHN54506.1"/>
    <property type="molecule type" value="Genomic_DNA"/>
</dbReference>
<proteinExistence type="predicted"/>
<name>A0A967B4K3_9MICO</name>